<dbReference type="InterPro" id="IPR046373">
    <property type="entry name" value="Acyl-CoA_Oxase/DH_mid-dom_sf"/>
</dbReference>
<evidence type="ECO:0000256" key="1">
    <source>
        <dbReference type="ARBA" id="ARBA00023002"/>
    </source>
</evidence>
<dbReference type="OrthoDB" id="3402961at2"/>
<dbReference type="GO" id="GO:0050660">
    <property type="term" value="F:flavin adenine dinucleotide binding"/>
    <property type="evidence" value="ECO:0007669"/>
    <property type="project" value="InterPro"/>
</dbReference>
<dbReference type="Pfam" id="PF08028">
    <property type="entry name" value="Acyl-CoA_dh_2"/>
    <property type="match status" value="1"/>
</dbReference>
<keyword evidence="5" id="KW-1185">Reference proteome</keyword>
<protein>
    <submittedName>
        <fullName evidence="4">Alkylation response protein AidB-like acyl-CoA dehydrogenase</fullName>
    </submittedName>
</protein>
<evidence type="ECO:0000259" key="2">
    <source>
        <dbReference type="Pfam" id="PF02771"/>
    </source>
</evidence>
<dbReference type="InterPro" id="IPR037069">
    <property type="entry name" value="AcylCoA_DH/ox_N_sf"/>
</dbReference>
<dbReference type="PANTHER" id="PTHR43884:SF12">
    <property type="entry name" value="ISOVALERYL-COA DEHYDROGENASE, MITOCHONDRIAL-RELATED"/>
    <property type="match status" value="1"/>
</dbReference>
<organism evidence="4 5">
    <name type="scientific">Saccharothrix variisporea</name>
    <dbReference type="NCBI Taxonomy" id="543527"/>
    <lineage>
        <taxon>Bacteria</taxon>
        <taxon>Bacillati</taxon>
        <taxon>Actinomycetota</taxon>
        <taxon>Actinomycetes</taxon>
        <taxon>Pseudonocardiales</taxon>
        <taxon>Pseudonocardiaceae</taxon>
        <taxon>Saccharothrix</taxon>
    </lineage>
</organism>
<dbReference type="Gene3D" id="1.20.140.10">
    <property type="entry name" value="Butyryl-CoA Dehydrogenase, subunit A, domain 3"/>
    <property type="match status" value="1"/>
</dbReference>
<feature type="domain" description="Acyl-CoA dehydrogenase/oxidase N-terminal" evidence="2">
    <location>
        <begin position="22"/>
        <end position="105"/>
    </location>
</feature>
<dbReference type="SUPFAM" id="SSF47203">
    <property type="entry name" value="Acyl-CoA dehydrogenase C-terminal domain-like"/>
    <property type="match status" value="1"/>
</dbReference>
<dbReference type="Gene3D" id="1.10.540.10">
    <property type="entry name" value="Acyl-CoA dehydrogenase/oxidase, N-terminal domain"/>
    <property type="match status" value="1"/>
</dbReference>
<dbReference type="AlphaFoldDB" id="A0A495XLP9"/>
<dbReference type="InterPro" id="IPR013107">
    <property type="entry name" value="Acyl-CoA_DH_C"/>
</dbReference>
<sequence length="392" mass="42055">MTTAETEFADVLEAVRGVVPTLRENGRQAEQQRWIPEENLQLLDKAGVFRLATERRHGGLDASLAQQVEVLAEIARGCPSTGWVSAVWLASSWVARGHSPEAKEEIFATPSVRVSGVFSPVPTATLTPVDGGYLLNGTWKFNTGCRGADWNGMSATLTLPDGTAEEMATIVPISEFEFADDWHVSSVAATGSSTTTAKDVFVPTHRVQKLGVVMAGVESRSQPGRTDRDYSLGEFAVAQAVGVFLGIAQGALELFLERLPGRGIAYTAWSKQSEHPYTQIQVGTVAAKIAAARGLSAEVNDLVQRRADEGVELSVVEKGKVRGDSAYAMQLTREAVEILYNASGATGIQLSVPLQRFHRDIQGLSLHGLSLLSTNMEIYGRALLGLDADGAF</sequence>
<dbReference type="InterPro" id="IPR009100">
    <property type="entry name" value="AcylCoA_DH/oxidase_NM_dom_sf"/>
</dbReference>
<reference evidence="4 5" key="1">
    <citation type="submission" date="2018-10" db="EMBL/GenBank/DDBJ databases">
        <title>Sequencing the genomes of 1000 actinobacteria strains.</title>
        <authorList>
            <person name="Klenk H.-P."/>
        </authorList>
    </citation>
    <scope>NUCLEOTIDE SEQUENCE [LARGE SCALE GENOMIC DNA]</scope>
    <source>
        <strain evidence="4 5">DSM 43911</strain>
    </source>
</reference>
<keyword evidence="1" id="KW-0560">Oxidoreductase</keyword>
<dbReference type="EMBL" id="RBXR01000001">
    <property type="protein sequence ID" value="RKT74812.1"/>
    <property type="molecule type" value="Genomic_DNA"/>
</dbReference>
<dbReference type="GO" id="GO:0008470">
    <property type="term" value="F:3-methylbutanoyl-CoA dehydrogenase activity"/>
    <property type="evidence" value="ECO:0007669"/>
    <property type="project" value="TreeGrafter"/>
</dbReference>
<name>A0A495XLP9_9PSEU</name>
<comment type="caution">
    <text evidence="4">The sequence shown here is derived from an EMBL/GenBank/DDBJ whole genome shotgun (WGS) entry which is preliminary data.</text>
</comment>
<evidence type="ECO:0000259" key="3">
    <source>
        <dbReference type="Pfam" id="PF08028"/>
    </source>
</evidence>
<gene>
    <name evidence="4" type="ORF">DFJ66_8186</name>
</gene>
<dbReference type="SUPFAM" id="SSF56645">
    <property type="entry name" value="Acyl-CoA dehydrogenase NM domain-like"/>
    <property type="match status" value="1"/>
</dbReference>
<evidence type="ECO:0000313" key="4">
    <source>
        <dbReference type="EMBL" id="RKT74812.1"/>
    </source>
</evidence>
<dbReference type="PIRSF" id="PIRSF016578">
    <property type="entry name" value="HsaA"/>
    <property type="match status" value="1"/>
</dbReference>
<dbReference type="GO" id="GO:0006552">
    <property type="term" value="P:L-leucine catabolic process"/>
    <property type="evidence" value="ECO:0007669"/>
    <property type="project" value="TreeGrafter"/>
</dbReference>
<proteinExistence type="predicted"/>
<dbReference type="InterPro" id="IPR036250">
    <property type="entry name" value="AcylCo_DH-like_C"/>
</dbReference>
<accession>A0A495XLP9</accession>
<dbReference type="InterPro" id="IPR013786">
    <property type="entry name" value="AcylCoA_DH/ox_N"/>
</dbReference>
<dbReference type="Proteomes" id="UP000272729">
    <property type="component" value="Unassembled WGS sequence"/>
</dbReference>
<dbReference type="Gene3D" id="2.40.110.10">
    <property type="entry name" value="Butyryl-CoA Dehydrogenase, subunit A, domain 2"/>
    <property type="match status" value="1"/>
</dbReference>
<evidence type="ECO:0000313" key="5">
    <source>
        <dbReference type="Proteomes" id="UP000272729"/>
    </source>
</evidence>
<dbReference type="RefSeq" id="WP_121229878.1">
    <property type="nucleotide sequence ID" value="NZ_JBIUBA010000025.1"/>
</dbReference>
<dbReference type="PANTHER" id="PTHR43884">
    <property type="entry name" value="ACYL-COA DEHYDROGENASE"/>
    <property type="match status" value="1"/>
</dbReference>
<dbReference type="Pfam" id="PF02771">
    <property type="entry name" value="Acyl-CoA_dh_N"/>
    <property type="match status" value="1"/>
</dbReference>
<feature type="domain" description="Acyl-CoA dehydrogenase C-terminal" evidence="3">
    <location>
        <begin position="242"/>
        <end position="367"/>
    </location>
</feature>